<feature type="domain" description="Gfo/Idh/MocA-like oxidoreductase N-terminal" evidence="1">
    <location>
        <begin position="35"/>
        <end position="154"/>
    </location>
</feature>
<dbReference type="Pfam" id="PF01408">
    <property type="entry name" value="GFO_IDH_MocA"/>
    <property type="match status" value="1"/>
</dbReference>
<proteinExistence type="predicted"/>
<sequence>MSDLTRRQFHRTSAAAAVGLSALSARRVYGANERVRVGFIGVGNRGDQVLSAFLAHKDCEVAAVCDIYPPYREFAAKKIGTQPALYHDYRQMLDDKTLDAVVICTPDHWHALQTIHACQANKDVYVEKPLSLTVVEGRKMVEAARKHRRVVQVGIQRLSSALGREVAEFIRGGGIGRVTVARAFHIQNEWPQGIGSPPDSDPSPGFDWDAWLGPAPRKPYNKNRTFYRFRWFYDYSGGQLTNFGVHYLASIHWALNLQAPRAVVAMGGKFANYDNREVPDTLEVLWHYPGDILVTFSQYNANGAPAAARPCEIEFRGTLGTLYLSTSGYEVVPEVLTPNEFPARTPLDRSLERNYRMGAKPKIEPRKVTARILDTDHARNFLDCVKTRQQPSCPIELGHAVTTAALIANIAHRTRSYLEWDATAERFTNNTQANQFLHYEYRKPYRLPD</sequence>
<dbReference type="InterPro" id="IPR050463">
    <property type="entry name" value="Gfo/Idh/MocA_oxidrdct_glycsds"/>
</dbReference>
<dbReference type="InterPro" id="IPR036291">
    <property type="entry name" value="NAD(P)-bd_dom_sf"/>
</dbReference>
<evidence type="ECO:0000259" key="1">
    <source>
        <dbReference type="Pfam" id="PF01408"/>
    </source>
</evidence>
<dbReference type="Proteomes" id="UP000542342">
    <property type="component" value="Unassembled WGS sequence"/>
</dbReference>
<dbReference type="SUPFAM" id="SSF55347">
    <property type="entry name" value="Glyceraldehyde-3-phosphate dehydrogenase-like, C-terminal domain"/>
    <property type="match status" value="1"/>
</dbReference>
<dbReference type="PROSITE" id="PS51318">
    <property type="entry name" value="TAT"/>
    <property type="match status" value="1"/>
</dbReference>
<feature type="domain" description="Gfo/Idh/MocA-like oxidoreductase bacterial type C-terminal" evidence="2">
    <location>
        <begin position="376"/>
        <end position="446"/>
    </location>
</feature>
<dbReference type="Pfam" id="PF19051">
    <property type="entry name" value="GFO_IDH_MocA_C2"/>
    <property type="match status" value="2"/>
</dbReference>
<dbReference type="InterPro" id="IPR043906">
    <property type="entry name" value="Gfo/Idh/MocA_OxRdtase_bact_C"/>
</dbReference>
<keyword evidence="4" id="KW-1185">Reference proteome</keyword>
<evidence type="ECO:0000313" key="4">
    <source>
        <dbReference type="Proteomes" id="UP000542342"/>
    </source>
</evidence>
<dbReference type="InterPro" id="IPR000683">
    <property type="entry name" value="Gfo/Idh/MocA-like_OxRdtase_N"/>
</dbReference>
<dbReference type="AlphaFoldDB" id="A0A7V8VCC3"/>
<accession>A0A7V8VCC3</accession>
<dbReference type="PANTHER" id="PTHR43818:SF5">
    <property type="entry name" value="OXIDOREDUCTASE FAMILY PROTEIN"/>
    <property type="match status" value="1"/>
</dbReference>
<dbReference type="Gene3D" id="3.30.360.10">
    <property type="entry name" value="Dihydrodipicolinate Reductase, domain 2"/>
    <property type="match status" value="1"/>
</dbReference>
<dbReference type="Gene3D" id="3.40.50.720">
    <property type="entry name" value="NAD(P)-binding Rossmann-like Domain"/>
    <property type="match status" value="1"/>
</dbReference>
<evidence type="ECO:0000259" key="2">
    <source>
        <dbReference type="Pfam" id="PF19051"/>
    </source>
</evidence>
<comment type="caution">
    <text evidence="3">The sequence shown here is derived from an EMBL/GenBank/DDBJ whole genome shotgun (WGS) entry which is preliminary data.</text>
</comment>
<feature type="domain" description="Gfo/Idh/MocA-like oxidoreductase bacterial type C-terminal" evidence="2">
    <location>
        <begin position="204"/>
        <end position="256"/>
    </location>
</feature>
<dbReference type="EMBL" id="JACEFB010000001">
    <property type="protein sequence ID" value="MBA2225162.1"/>
    <property type="molecule type" value="Genomic_DNA"/>
</dbReference>
<dbReference type="SUPFAM" id="SSF51735">
    <property type="entry name" value="NAD(P)-binding Rossmann-fold domains"/>
    <property type="match status" value="1"/>
</dbReference>
<dbReference type="PANTHER" id="PTHR43818">
    <property type="entry name" value="BCDNA.GH03377"/>
    <property type="match status" value="1"/>
</dbReference>
<dbReference type="InterPro" id="IPR006311">
    <property type="entry name" value="TAT_signal"/>
</dbReference>
<organism evidence="3 4">
    <name type="scientific">Thermogemmata fonticola</name>
    <dbReference type="NCBI Taxonomy" id="2755323"/>
    <lineage>
        <taxon>Bacteria</taxon>
        <taxon>Pseudomonadati</taxon>
        <taxon>Planctomycetota</taxon>
        <taxon>Planctomycetia</taxon>
        <taxon>Gemmatales</taxon>
        <taxon>Gemmataceae</taxon>
        <taxon>Thermogemmata</taxon>
    </lineage>
</organism>
<gene>
    <name evidence="3" type="ORF">H0921_03190</name>
</gene>
<protein>
    <submittedName>
        <fullName evidence="3">Gfo/Idh/MocA family oxidoreductase</fullName>
    </submittedName>
</protein>
<dbReference type="GO" id="GO:0000166">
    <property type="term" value="F:nucleotide binding"/>
    <property type="evidence" value="ECO:0007669"/>
    <property type="project" value="InterPro"/>
</dbReference>
<dbReference type="RefSeq" id="WP_194536548.1">
    <property type="nucleotide sequence ID" value="NZ_JACEFB010000001.1"/>
</dbReference>
<reference evidence="3 4" key="1">
    <citation type="submission" date="2020-07" db="EMBL/GenBank/DDBJ databases">
        <title>Thermogemmata thermophila gen. nov., sp. nov., a novel moderate thermophilic planctomycete from a Kamchatka hot spring.</title>
        <authorList>
            <person name="Elcheninov A.G."/>
            <person name="Podosokorskaya O.A."/>
            <person name="Kovaleva O.L."/>
            <person name="Novikov A."/>
            <person name="Bonch-Osmolovskaya E.A."/>
            <person name="Toshchakov S.V."/>
            <person name="Kublanov I.V."/>
        </authorList>
    </citation>
    <scope>NUCLEOTIDE SEQUENCE [LARGE SCALE GENOMIC DNA]</scope>
    <source>
        <strain evidence="3 4">2918</strain>
    </source>
</reference>
<name>A0A7V8VCC3_9BACT</name>
<evidence type="ECO:0000313" key="3">
    <source>
        <dbReference type="EMBL" id="MBA2225162.1"/>
    </source>
</evidence>